<proteinExistence type="predicted"/>
<dbReference type="EMBL" id="JAODUP010000066">
    <property type="protein sequence ID" value="KAK2164303.1"/>
    <property type="molecule type" value="Genomic_DNA"/>
</dbReference>
<feature type="transmembrane region" description="Helical" evidence="1">
    <location>
        <begin position="122"/>
        <end position="155"/>
    </location>
</feature>
<dbReference type="PANTHER" id="PTHR33444:SF2">
    <property type="entry name" value="MARVEL DOMAIN-CONTAINING PROTEIN"/>
    <property type="match status" value="1"/>
</dbReference>
<sequence length="159" mass="17686">MENEIHLKMETDCSLQQPPEYREAVTTKTDTAPPGYGNELPPSYESVFGKVRQMRDESDGKADFGKKLFACLFCGIACNITVTVFMFAIPVSCLVFGSVWIYRIYGDYSNDPSSPDYCQPTLYVFAFWILTIQYIMALLAILCCCISGIVVCCLASSSS</sequence>
<dbReference type="InterPro" id="IPR040350">
    <property type="entry name" value="TMEM272"/>
</dbReference>
<protein>
    <recommendedName>
        <fullName evidence="4">Transmembrane protein 272-like</fullName>
    </recommendedName>
</protein>
<keyword evidence="1" id="KW-0472">Membrane</keyword>
<organism evidence="2 3">
    <name type="scientific">Paralvinella palmiformis</name>
    <dbReference type="NCBI Taxonomy" id="53620"/>
    <lineage>
        <taxon>Eukaryota</taxon>
        <taxon>Metazoa</taxon>
        <taxon>Spiralia</taxon>
        <taxon>Lophotrochozoa</taxon>
        <taxon>Annelida</taxon>
        <taxon>Polychaeta</taxon>
        <taxon>Sedentaria</taxon>
        <taxon>Canalipalpata</taxon>
        <taxon>Terebellida</taxon>
        <taxon>Terebelliformia</taxon>
        <taxon>Alvinellidae</taxon>
        <taxon>Paralvinella</taxon>
    </lineage>
</organism>
<dbReference type="PANTHER" id="PTHR33444">
    <property type="entry name" value="SI:DKEY-19B23.12-RELATED"/>
    <property type="match status" value="1"/>
</dbReference>
<name>A0AAD9ND85_9ANNE</name>
<comment type="caution">
    <text evidence="2">The sequence shown here is derived from an EMBL/GenBank/DDBJ whole genome shotgun (WGS) entry which is preliminary data.</text>
</comment>
<reference evidence="2" key="1">
    <citation type="journal article" date="2023" name="Mol. Biol. Evol.">
        <title>Third-Generation Sequencing Reveals the Adaptive Role of the Epigenome in Three Deep-Sea Polychaetes.</title>
        <authorList>
            <person name="Perez M."/>
            <person name="Aroh O."/>
            <person name="Sun Y."/>
            <person name="Lan Y."/>
            <person name="Juniper S.K."/>
            <person name="Young C.R."/>
            <person name="Angers B."/>
            <person name="Qian P.Y."/>
        </authorList>
    </citation>
    <scope>NUCLEOTIDE SEQUENCE</scope>
    <source>
        <strain evidence="2">P08H-3</strain>
    </source>
</reference>
<evidence type="ECO:0000256" key="1">
    <source>
        <dbReference type="SAM" id="Phobius"/>
    </source>
</evidence>
<gene>
    <name evidence="2" type="ORF">LSH36_66g06026</name>
</gene>
<keyword evidence="1" id="KW-1133">Transmembrane helix</keyword>
<dbReference type="AlphaFoldDB" id="A0AAD9ND85"/>
<evidence type="ECO:0000313" key="2">
    <source>
        <dbReference type="EMBL" id="KAK2164303.1"/>
    </source>
</evidence>
<keyword evidence="3" id="KW-1185">Reference proteome</keyword>
<accession>A0AAD9ND85</accession>
<evidence type="ECO:0008006" key="4">
    <source>
        <dbReference type="Google" id="ProtNLM"/>
    </source>
</evidence>
<feature type="transmembrane region" description="Helical" evidence="1">
    <location>
        <begin position="69"/>
        <end position="102"/>
    </location>
</feature>
<dbReference type="Proteomes" id="UP001208570">
    <property type="component" value="Unassembled WGS sequence"/>
</dbReference>
<keyword evidence="1" id="KW-0812">Transmembrane</keyword>
<evidence type="ECO:0000313" key="3">
    <source>
        <dbReference type="Proteomes" id="UP001208570"/>
    </source>
</evidence>